<dbReference type="InterPro" id="IPR036388">
    <property type="entry name" value="WH-like_DNA-bd_sf"/>
</dbReference>
<proteinExistence type="predicted"/>
<dbReference type="PROSITE" id="PS50949">
    <property type="entry name" value="HTH_GNTR"/>
    <property type="match status" value="1"/>
</dbReference>
<keyword evidence="3" id="KW-0804">Transcription</keyword>
<dbReference type="RefSeq" id="WP_163287801.1">
    <property type="nucleotide sequence ID" value="NZ_JAAGWY010000001.1"/>
</dbReference>
<keyword evidence="1" id="KW-0805">Transcription regulation</keyword>
<dbReference type="SUPFAM" id="SSF48008">
    <property type="entry name" value="GntR ligand-binding domain-like"/>
    <property type="match status" value="1"/>
</dbReference>
<protein>
    <submittedName>
        <fullName evidence="5">GntR family transcriptional regulator</fullName>
    </submittedName>
</protein>
<dbReference type="InterPro" id="IPR008920">
    <property type="entry name" value="TF_FadR/GntR_C"/>
</dbReference>
<evidence type="ECO:0000313" key="5">
    <source>
        <dbReference type="EMBL" id="NEN04700.1"/>
    </source>
</evidence>
<accession>A0A6L9XTG6</accession>
<dbReference type="InterPro" id="IPR036390">
    <property type="entry name" value="WH_DNA-bd_sf"/>
</dbReference>
<evidence type="ECO:0000256" key="1">
    <source>
        <dbReference type="ARBA" id="ARBA00023015"/>
    </source>
</evidence>
<evidence type="ECO:0000256" key="3">
    <source>
        <dbReference type="ARBA" id="ARBA00023163"/>
    </source>
</evidence>
<dbReference type="Gene3D" id="1.10.10.10">
    <property type="entry name" value="Winged helix-like DNA-binding domain superfamily/Winged helix DNA-binding domain"/>
    <property type="match status" value="1"/>
</dbReference>
<name>A0A6L9XTG6_9MICO</name>
<dbReference type="InterPro" id="IPR000524">
    <property type="entry name" value="Tscrpt_reg_HTH_GntR"/>
</dbReference>
<reference evidence="5 6" key="1">
    <citation type="journal article" date="2014" name="J. Microbiol.">
        <title>Diaminobutyricibacter tongyongensis gen. nov., sp. nov. and Homoserinibacter gongjuensis gen. nov., sp. nov. belong to the family Microbacteriaceae.</title>
        <authorList>
            <person name="Kim S.J."/>
            <person name="Ahn J.H."/>
            <person name="Weon H.Y."/>
            <person name="Hamada M."/>
            <person name="Suzuki K."/>
            <person name="Kwon S.W."/>
        </authorList>
    </citation>
    <scope>NUCLEOTIDE SEQUENCE [LARGE SCALE GENOMIC DNA]</scope>
    <source>
        <strain evidence="5 6">NBRC 108724</strain>
    </source>
</reference>
<dbReference type="Proteomes" id="UP000474967">
    <property type="component" value="Unassembled WGS sequence"/>
</dbReference>
<evidence type="ECO:0000256" key="2">
    <source>
        <dbReference type="ARBA" id="ARBA00023125"/>
    </source>
</evidence>
<dbReference type="SMART" id="SM00345">
    <property type="entry name" value="HTH_GNTR"/>
    <property type="match status" value="1"/>
</dbReference>
<evidence type="ECO:0000313" key="6">
    <source>
        <dbReference type="Proteomes" id="UP000474967"/>
    </source>
</evidence>
<comment type="caution">
    <text evidence="5">The sequence shown here is derived from an EMBL/GenBank/DDBJ whole genome shotgun (WGS) entry which is preliminary data.</text>
</comment>
<dbReference type="GO" id="GO:0003700">
    <property type="term" value="F:DNA-binding transcription factor activity"/>
    <property type="evidence" value="ECO:0007669"/>
    <property type="project" value="InterPro"/>
</dbReference>
<dbReference type="PANTHER" id="PTHR43537">
    <property type="entry name" value="TRANSCRIPTIONAL REGULATOR, GNTR FAMILY"/>
    <property type="match status" value="1"/>
</dbReference>
<feature type="domain" description="HTH gntR-type" evidence="4">
    <location>
        <begin position="14"/>
        <end position="81"/>
    </location>
</feature>
<gene>
    <name evidence="5" type="ORF">G3T36_02340</name>
</gene>
<keyword evidence="2" id="KW-0238">DNA-binding</keyword>
<dbReference type="Gene3D" id="1.20.120.530">
    <property type="entry name" value="GntR ligand-binding domain-like"/>
    <property type="match status" value="1"/>
</dbReference>
<keyword evidence="6" id="KW-1185">Reference proteome</keyword>
<evidence type="ECO:0000259" key="4">
    <source>
        <dbReference type="PROSITE" id="PS50949"/>
    </source>
</evidence>
<dbReference type="GO" id="GO:0003677">
    <property type="term" value="F:DNA binding"/>
    <property type="evidence" value="ECO:0007669"/>
    <property type="project" value="UniProtKB-KW"/>
</dbReference>
<dbReference type="Pfam" id="PF00392">
    <property type="entry name" value="GntR"/>
    <property type="match status" value="1"/>
</dbReference>
<dbReference type="SUPFAM" id="SSF46785">
    <property type="entry name" value="Winged helix' DNA-binding domain"/>
    <property type="match status" value="1"/>
</dbReference>
<dbReference type="EMBL" id="JAAGWY010000001">
    <property type="protein sequence ID" value="NEN04700.1"/>
    <property type="molecule type" value="Genomic_DNA"/>
</dbReference>
<sequence>MPVPGASSNAPVRVLARDRAYEALRKAILARTILPGERLDDDKLQAWLGMSKTPIRQALHALTVEGFVETAAQSYTRVIEPRVDDAVLHLQTIGIFLLGILDLTLGTLDQERQDELVHDVEQLLVALENEDIDGSLAASQTYYTHLMESCPNHVLVELAQRTLVARAYYVVVAYRALGVQWQEAAAAYRQVRDALAMGDPQAVADATKQVFRIEQPDAVVRGVGS</sequence>
<dbReference type="AlphaFoldDB" id="A0A6L9XTG6"/>
<organism evidence="5 6">
    <name type="scientific">Leifsonia tongyongensis</name>
    <dbReference type="NCBI Taxonomy" id="1268043"/>
    <lineage>
        <taxon>Bacteria</taxon>
        <taxon>Bacillati</taxon>
        <taxon>Actinomycetota</taxon>
        <taxon>Actinomycetes</taxon>
        <taxon>Micrococcales</taxon>
        <taxon>Microbacteriaceae</taxon>
        <taxon>Leifsonia</taxon>
    </lineage>
</organism>
<dbReference type="PANTHER" id="PTHR43537:SF45">
    <property type="entry name" value="GNTR FAMILY REGULATORY PROTEIN"/>
    <property type="match status" value="1"/>
</dbReference>
<dbReference type="Pfam" id="PF07729">
    <property type="entry name" value="FCD"/>
    <property type="match status" value="1"/>
</dbReference>
<dbReference type="InterPro" id="IPR011711">
    <property type="entry name" value="GntR_C"/>
</dbReference>